<protein>
    <submittedName>
        <fullName evidence="1">Uncharacterized protein</fullName>
    </submittedName>
</protein>
<sequence>DVSLIKNTWVFREKLELIFNAYLTYSAYSANKLKF</sequence>
<comment type="caution">
    <text evidence="1">The sequence shown here is derived from an EMBL/GenBank/DDBJ whole genome shotgun (WGS) entry which is preliminary data.</text>
</comment>
<proteinExistence type="predicted"/>
<gene>
    <name evidence="1" type="ORF">S12H4_34892</name>
</gene>
<feature type="non-terminal residue" evidence="1">
    <location>
        <position position="1"/>
    </location>
</feature>
<accession>X1SN59</accession>
<dbReference type="AlphaFoldDB" id="X1SN59"/>
<dbReference type="EMBL" id="BARW01020682">
    <property type="protein sequence ID" value="GAI94467.1"/>
    <property type="molecule type" value="Genomic_DNA"/>
</dbReference>
<name>X1SN59_9ZZZZ</name>
<reference evidence="1" key="1">
    <citation type="journal article" date="2014" name="Front. Microbiol.">
        <title>High frequency of phylogenetically diverse reductive dehalogenase-homologous genes in deep subseafloor sedimentary metagenomes.</title>
        <authorList>
            <person name="Kawai M."/>
            <person name="Futagami T."/>
            <person name="Toyoda A."/>
            <person name="Takaki Y."/>
            <person name="Nishi S."/>
            <person name="Hori S."/>
            <person name="Arai W."/>
            <person name="Tsubouchi T."/>
            <person name="Morono Y."/>
            <person name="Uchiyama I."/>
            <person name="Ito T."/>
            <person name="Fujiyama A."/>
            <person name="Inagaki F."/>
            <person name="Takami H."/>
        </authorList>
    </citation>
    <scope>NUCLEOTIDE SEQUENCE</scope>
    <source>
        <strain evidence="1">Expedition CK06-06</strain>
    </source>
</reference>
<organism evidence="1">
    <name type="scientific">marine sediment metagenome</name>
    <dbReference type="NCBI Taxonomy" id="412755"/>
    <lineage>
        <taxon>unclassified sequences</taxon>
        <taxon>metagenomes</taxon>
        <taxon>ecological metagenomes</taxon>
    </lineage>
</organism>
<evidence type="ECO:0000313" key="1">
    <source>
        <dbReference type="EMBL" id="GAI94467.1"/>
    </source>
</evidence>